<feature type="transmembrane region" description="Helical" evidence="7">
    <location>
        <begin position="12"/>
        <end position="31"/>
    </location>
</feature>
<comment type="similarity">
    <text evidence="2">Belongs to the peptide transporter carbon starvation (CstA) (TC 2.A.114) family.</text>
</comment>
<feature type="transmembrane region" description="Helical" evidence="7">
    <location>
        <begin position="423"/>
        <end position="441"/>
    </location>
</feature>
<evidence type="ECO:0000259" key="8">
    <source>
        <dbReference type="Pfam" id="PF02554"/>
    </source>
</evidence>
<dbReference type="InterPro" id="IPR003706">
    <property type="entry name" value="CstA_N"/>
</dbReference>
<evidence type="ECO:0000256" key="7">
    <source>
        <dbReference type="SAM" id="Phobius"/>
    </source>
</evidence>
<dbReference type="InterPro" id="IPR051605">
    <property type="entry name" value="CstA"/>
</dbReference>
<comment type="subcellular location">
    <subcellularLocation>
        <location evidence="1">Cell membrane</location>
        <topology evidence="1">Multi-pass membrane protein</topology>
    </subcellularLocation>
</comment>
<feature type="transmembrane region" description="Helical" evidence="7">
    <location>
        <begin position="238"/>
        <end position="255"/>
    </location>
</feature>
<reference evidence="9 10" key="1">
    <citation type="submission" date="2017-02" db="EMBL/GenBank/DDBJ databases">
        <authorList>
            <person name="Peterson S.W."/>
        </authorList>
    </citation>
    <scope>NUCLEOTIDE SEQUENCE [LARGE SCALE GENOMIC DNA]</scope>
    <source>
        <strain evidence="9 10">42ea</strain>
    </source>
</reference>
<keyword evidence="6 7" id="KW-0472">Membrane</keyword>
<evidence type="ECO:0000256" key="2">
    <source>
        <dbReference type="ARBA" id="ARBA00007755"/>
    </source>
</evidence>
<feature type="transmembrane region" description="Helical" evidence="7">
    <location>
        <begin position="89"/>
        <end position="113"/>
    </location>
</feature>
<feature type="domain" description="CstA N-terminal" evidence="8">
    <location>
        <begin position="11"/>
        <end position="174"/>
    </location>
</feature>
<evidence type="ECO:0000256" key="4">
    <source>
        <dbReference type="ARBA" id="ARBA00022692"/>
    </source>
</evidence>
<feature type="transmembrane region" description="Helical" evidence="7">
    <location>
        <begin position="328"/>
        <end position="349"/>
    </location>
</feature>
<feature type="transmembrane region" description="Helical" evidence="7">
    <location>
        <begin position="370"/>
        <end position="392"/>
    </location>
</feature>
<dbReference type="Proteomes" id="UP000195611">
    <property type="component" value="Unassembled WGS sequence"/>
</dbReference>
<dbReference type="PANTHER" id="PTHR30252">
    <property type="entry name" value="INNER MEMBRANE PEPTIDE TRANSPORTER"/>
    <property type="match status" value="1"/>
</dbReference>
<evidence type="ECO:0000313" key="10">
    <source>
        <dbReference type="Proteomes" id="UP000195611"/>
    </source>
</evidence>
<evidence type="ECO:0000256" key="6">
    <source>
        <dbReference type="ARBA" id="ARBA00023136"/>
    </source>
</evidence>
<dbReference type="AlphaFoldDB" id="A0A1R4JDD1"/>
<feature type="transmembrane region" description="Helical" evidence="7">
    <location>
        <begin position="275"/>
        <end position="294"/>
    </location>
</feature>
<feature type="transmembrane region" description="Helical" evidence="7">
    <location>
        <begin position="134"/>
        <end position="156"/>
    </location>
</feature>
<dbReference type="EMBL" id="FUKW01000074">
    <property type="protein sequence ID" value="SJN30110.1"/>
    <property type="molecule type" value="Genomic_DNA"/>
</dbReference>
<dbReference type="GO" id="GO:0009267">
    <property type="term" value="P:cellular response to starvation"/>
    <property type="evidence" value="ECO:0007669"/>
    <property type="project" value="InterPro"/>
</dbReference>
<keyword evidence="5 7" id="KW-1133">Transmembrane helix</keyword>
<evidence type="ECO:0000256" key="1">
    <source>
        <dbReference type="ARBA" id="ARBA00004651"/>
    </source>
</evidence>
<dbReference type="PANTHER" id="PTHR30252:SF4">
    <property type="entry name" value="CARBON STARVATION"/>
    <property type="match status" value="1"/>
</dbReference>
<feature type="transmembrane region" description="Helical" evidence="7">
    <location>
        <begin position="195"/>
        <end position="218"/>
    </location>
</feature>
<evidence type="ECO:0000256" key="5">
    <source>
        <dbReference type="ARBA" id="ARBA00022989"/>
    </source>
</evidence>
<dbReference type="Pfam" id="PF02554">
    <property type="entry name" value="CstA"/>
    <property type="match status" value="1"/>
</dbReference>
<proteinExistence type="inferred from homology"/>
<gene>
    <name evidence="9" type="ORF">FM115_05010</name>
</gene>
<sequence length="506" mass="55455">MKISNGGKDMITLIGGIALLLLGYVFYGRYIENNFVINSERKTPAEVLTDGYDFVPMSKSKNAIIELLNIAGTGPIFGPIMGALYGPVAYIWIVIGCIFAGAVHDYMIGMISLRNNGAHLPELASKYLGKNLKHVVNIFTIILLMLVGTVFVTSPANLIASITPKQATVGMITILIFIYYLVSTVLPIDKALGKVYPFFGAILIISTIAIGISLLFGGHKIPDLTRSTLVNFNPNNTPIFPALFFTISCGAISGFHATQAPMVSRTSTNEREGRFVFYGMMVAEGIIAMIWAAASMSLFDGQTLNEMINSGTPSAVVNKVSLMLLGNVLGTLGIFGVIVLPLSSGLSAFRSLRIIISDYFHIKQDTIKKILMITIPLYLVSYTLTTIDFNILWRYFNWANQVTAVISLLVSTRYLYLKNRNYVVTLIPGALMLYACVVYILTQPIGFRMDLGLVSYILGMLLSMGLLGIFWIQGVKQKASLSSDSLLINDQLPIIPRKVKLFSQTK</sequence>
<feature type="transmembrane region" description="Helical" evidence="7">
    <location>
        <begin position="453"/>
        <end position="472"/>
    </location>
</feature>
<organism evidence="9 10">
    <name type="scientific">Marinilactibacillus psychrotolerans 42ea</name>
    <dbReference type="NCBI Taxonomy" id="1255609"/>
    <lineage>
        <taxon>Bacteria</taxon>
        <taxon>Bacillati</taxon>
        <taxon>Bacillota</taxon>
        <taxon>Bacilli</taxon>
        <taxon>Lactobacillales</taxon>
        <taxon>Carnobacteriaceae</taxon>
        <taxon>Marinilactibacillus</taxon>
    </lineage>
</organism>
<keyword evidence="3" id="KW-1003">Cell membrane</keyword>
<keyword evidence="4 7" id="KW-0812">Transmembrane</keyword>
<accession>A0A1R4JDD1</accession>
<feature type="transmembrane region" description="Helical" evidence="7">
    <location>
        <begin position="168"/>
        <end position="188"/>
    </location>
</feature>
<evidence type="ECO:0000313" key="9">
    <source>
        <dbReference type="EMBL" id="SJN30110.1"/>
    </source>
</evidence>
<dbReference type="GO" id="GO:0005886">
    <property type="term" value="C:plasma membrane"/>
    <property type="evidence" value="ECO:0007669"/>
    <property type="project" value="UniProtKB-SubCell"/>
</dbReference>
<evidence type="ECO:0000256" key="3">
    <source>
        <dbReference type="ARBA" id="ARBA00022475"/>
    </source>
</evidence>
<name>A0A1R4JDD1_9LACT</name>
<protein>
    <submittedName>
        <fullName evidence="9">Carbon starvation protein A</fullName>
    </submittedName>
</protein>